<evidence type="ECO:0000313" key="2">
    <source>
        <dbReference type="EMBL" id="CAE0403188.1"/>
    </source>
</evidence>
<evidence type="ECO:0000256" key="1">
    <source>
        <dbReference type="SAM" id="Phobius"/>
    </source>
</evidence>
<accession>A0A7S3KY35</accession>
<sequence>MKKILHDMKEGFRKTCLGKSSLRRSLLHPKKRRPWIVLSVVWLPWLALGLAGMGTIGMIRLSHQVSVSHSTTLPNYVDSIRQQPKQSATFVVDVVSSGSESRPAYHEMQRKAFTSHPAVRHFYGLTEKNDTESTCHSDLIMNRIKDALMFCRRRPTNHTYLDSIRQYFGMVDKGNLRQMEVERARGWLCAQKRPMDGLVLAMKSYRSGTTPLPDYLIFMDDDTWMNMTKVTEYLSQNHPSNKPCVVTGCLIWMDAENRTWSWSWGGYGVFFSRATLKRLLKPIYCENAAEDSFVTQVCRRLEENQIGENASFRPGMSIADLMERYTFRHAFQDVKNWTDVGFCLHSDHIWTYFANYYFLSASNPVVTYSQAEEDRIYAYNESRYYPKKWLKNPDREMGECLHRDDDAACTADSHMCHRISASRMAELWHIPLTGDDRTKEIVR</sequence>
<dbReference type="AlphaFoldDB" id="A0A7S3KY35"/>
<gene>
    <name evidence="2" type="ORF">ACOF00016_LOCUS1411</name>
</gene>
<keyword evidence="1" id="KW-1133">Transmembrane helix</keyword>
<feature type="transmembrane region" description="Helical" evidence="1">
    <location>
        <begin position="35"/>
        <end position="59"/>
    </location>
</feature>
<dbReference type="Gene3D" id="3.90.550.50">
    <property type="match status" value="1"/>
</dbReference>
<protein>
    <submittedName>
        <fullName evidence="2">Uncharacterized protein</fullName>
    </submittedName>
</protein>
<organism evidence="2">
    <name type="scientific">Amphora coffeiformis</name>
    <dbReference type="NCBI Taxonomy" id="265554"/>
    <lineage>
        <taxon>Eukaryota</taxon>
        <taxon>Sar</taxon>
        <taxon>Stramenopiles</taxon>
        <taxon>Ochrophyta</taxon>
        <taxon>Bacillariophyta</taxon>
        <taxon>Bacillariophyceae</taxon>
        <taxon>Bacillariophycidae</taxon>
        <taxon>Thalassiophysales</taxon>
        <taxon>Catenulaceae</taxon>
        <taxon>Amphora</taxon>
    </lineage>
</organism>
<keyword evidence="1" id="KW-0472">Membrane</keyword>
<dbReference type="EMBL" id="HBIM01001613">
    <property type="protein sequence ID" value="CAE0403188.1"/>
    <property type="molecule type" value="Transcribed_RNA"/>
</dbReference>
<proteinExistence type="predicted"/>
<reference evidence="2" key="1">
    <citation type="submission" date="2021-01" db="EMBL/GenBank/DDBJ databases">
        <authorList>
            <person name="Corre E."/>
            <person name="Pelletier E."/>
            <person name="Niang G."/>
            <person name="Scheremetjew M."/>
            <person name="Finn R."/>
            <person name="Kale V."/>
            <person name="Holt S."/>
            <person name="Cochrane G."/>
            <person name="Meng A."/>
            <person name="Brown T."/>
            <person name="Cohen L."/>
        </authorList>
    </citation>
    <scope>NUCLEOTIDE SEQUENCE</scope>
    <source>
        <strain evidence="2">CCMP127</strain>
    </source>
</reference>
<keyword evidence="1" id="KW-0812">Transmembrane</keyword>
<name>A0A7S3KY35_9STRA</name>